<dbReference type="PANTHER" id="PTHR30273:SF2">
    <property type="entry name" value="PROTEIN FECR"/>
    <property type="match status" value="1"/>
</dbReference>
<feature type="domain" description="FecR N-terminal" evidence="3">
    <location>
        <begin position="16"/>
        <end position="54"/>
    </location>
</feature>
<gene>
    <name evidence="4" type="ORF">NJR55_12225</name>
</gene>
<dbReference type="GO" id="GO:0016989">
    <property type="term" value="F:sigma factor antagonist activity"/>
    <property type="evidence" value="ECO:0007669"/>
    <property type="project" value="TreeGrafter"/>
</dbReference>
<feature type="transmembrane region" description="Helical" evidence="1">
    <location>
        <begin position="81"/>
        <end position="102"/>
    </location>
</feature>
<dbReference type="Gene3D" id="2.60.120.1440">
    <property type="match status" value="1"/>
</dbReference>
<evidence type="ECO:0000313" key="5">
    <source>
        <dbReference type="Proteomes" id="UP001139474"/>
    </source>
</evidence>
<reference evidence="4" key="1">
    <citation type="submission" date="2022-06" db="EMBL/GenBank/DDBJ databases">
        <title>Idiomarina rhizosphaerae M1R2S28.</title>
        <authorList>
            <person name="Sun J.-Q."/>
            <person name="Li L.-F."/>
        </authorList>
    </citation>
    <scope>NUCLEOTIDE SEQUENCE</scope>
    <source>
        <strain evidence="4">M1R2S28</strain>
    </source>
</reference>
<keyword evidence="1" id="KW-0812">Transmembrane</keyword>
<dbReference type="Pfam" id="PF16220">
    <property type="entry name" value="DUF4880"/>
    <property type="match status" value="1"/>
</dbReference>
<name>A0A9X2G326_9GAMM</name>
<dbReference type="AlphaFoldDB" id="A0A9X2G326"/>
<dbReference type="EMBL" id="JAMZDE010000008">
    <property type="protein sequence ID" value="MCP1340356.1"/>
    <property type="molecule type" value="Genomic_DNA"/>
</dbReference>
<proteinExistence type="predicted"/>
<dbReference type="RefSeq" id="WP_253620202.1">
    <property type="nucleotide sequence ID" value="NZ_JAMZDE010000008.1"/>
</dbReference>
<evidence type="ECO:0000313" key="4">
    <source>
        <dbReference type="EMBL" id="MCP1340356.1"/>
    </source>
</evidence>
<dbReference type="Proteomes" id="UP001139474">
    <property type="component" value="Unassembled WGS sequence"/>
</dbReference>
<dbReference type="PANTHER" id="PTHR30273">
    <property type="entry name" value="PERIPLASMIC SIGNAL SENSOR AND SIGMA FACTOR ACTIVATOR FECR-RELATED"/>
    <property type="match status" value="1"/>
</dbReference>
<dbReference type="InterPro" id="IPR006860">
    <property type="entry name" value="FecR"/>
</dbReference>
<organism evidence="4 5">
    <name type="scientific">Idiomarina rhizosphaerae</name>
    <dbReference type="NCBI Taxonomy" id="2961572"/>
    <lineage>
        <taxon>Bacteria</taxon>
        <taxon>Pseudomonadati</taxon>
        <taxon>Pseudomonadota</taxon>
        <taxon>Gammaproteobacteria</taxon>
        <taxon>Alteromonadales</taxon>
        <taxon>Idiomarinaceae</taxon>
        <taxon>Idiomarina</taxon>
    </lineage>
</organism>
<dbReference type="InterPro" id="IPR032623">
    <property type="entry name" value="FecR_N"/>
</dbReference>
<evidence type="ECO:0000259" key="2">
    <source>
        <dbReference type="Pfam" id="PF04773"/>
    </source>
</evidence>
<dbReference type="PIRSF" id="PIRSF018266">
    <property type="entry name" value="FecR"/>
    <property type="match status" value="1"/>
</dbReference>
<evidence type="ECO:0000259" key="3">
    <source>
        <dbReference type="Pfam" id="PF16220"/>
    </source>
</evidence>
<keyword evidence="1" id="KW-1133">Transmembrane helix</keyword>
<dbReference type="InterPro" id="IPR012373">
    <property type="entry name" value="Ferrdict_sens_TM"/>
</dbReference>
<protein>
    <submittedName>
        <fullName evidence="4">FecR domain-containing protein</fullName>
    </submittedName>
</protein>
<comment type="caution">
    <text evidence="4">The sequence shown here is derived from an EMBL/GenBank/DDBJ whole genome shotgun (WGS) entry which is preliminary data.</text>
</comment>
<dbReference type="Pfam" id="PF04773">
    <property type="entry name" value="FecR"/>
    <property type="match status" value="1"/>
</dbReference>
<keyword evidence="1" id="KW-0472">Membrane</keyword>
<evidence type="ECO:0000256" key="1">
    <source>
        <dbReference type="SAM" id="Phobius"/>
    </source>
</evidence>
<keyword evidence="5" id="KW-1185">Reference proteome</keyword>
<feature type="domain" description="FecR protein" evidence="2">
    <location>
        <begin position="124"/>
        <end position="206"/>
    </location>
</feature>
<accession>A0A9X2G326</accession>
<sequence>MQETVNNTSQDSIYTEAAEWMDRLSDGELNTLCRKRFIKWLEADVQHQRIFESMLATWQDPALEQSFEKLKKQQKRPVKKAFQWGVGLATACALVVAITVMLPGRFNETPQPTVFTAQSPTENTHQLSDGSALQMQVSSEVTVNYSEQQRDLRIESGQAYFSVAKDKKRPFVVSVGDASVTAVGTEFNIDRGTDQIDVTVYEGIVEVQAEQEKFPILLKAGEKVRLTRGRFGVVQKVDVNNLIDWRSGWIEISNENLDYLIERLNRHSATPIVLADSDLGSREVAGRFRLNDTEQTLKLLSQMYALNVEYLPQQIRLTP</sequence>
<dbReference type="Gene3D" id="3.55.50.30">
    <property type="match status" value="1"/>
</dbReference>